<dbReference type="Proteomes" id="UP000219215">
    <property type="component" value="Chromosome DPRO"/>
</dbReference>
<dbReference type="AlphaFoldDB" id="A0A2C8F5H9"/>
<reference evidence="3" key="1">
    <citation type="submission" date="2017-09" db="EMBL/GenBank/DDBJ databases">
        <authorList>
            <person name="Regsiter A."/>
            <person name="William W."/>
        </authorList>
    </citation>
    <scope>NUCLEOTIDE SEQUENCE [LARGE SCALE GENOMIC DNA]</scope>
    <source>
        <strain evidence="3">500-1</strain>
    </source>
</reference>
<protein>
    <submittedName>
        <fullName evidence="2">Uncharacterized glutaredoxin-like 8.6 kDa protein in rubredoxin operon</fullName>
    </submittedName>
</protein>
<dbReference type="SUPFAM" id="SSF52833">
    <property type="entry name" value="Thioredoxin-like"/>
    <property type="match status" value="1"/>
</dbReference>
<dbReference type="OrthoDB" id="9813980at2"/>
<dbReference type="InterPro" id="IPR036249">
    <property type="entry name" value="Thioredoxin-like_sf"/>
</dbReference>
<accession>A0A2C8F5H9</accession>
<dbReference type="Gene3D" id="3.40.30.10">
    <property type="entry name" value="Glutaredoxin"/>
    <property type="match status" value="1"/>
</dbReference>
<evidence type="ECO:0000313" key="3">
    <source>
        <dbReference type="Proteomes" id="UP000219215"/>
    </source>
</evidence>
<dbReference type="RefSeq" id="WP_097010853.1">
    <property type="nucleotide sequence ID" value="NZ_LT907975.1"/>
</dbReference>
<dbReference type="EMBL" id="LT907975">
    <property type="protein sequence ID" value="SOB57640.1"/>
    <property type="molecule type" value="Genomic_DNA"/>
</dbReference>
<proteinExistence type="predicted"/>
<dbReference type="Pfam" id="PF00462">
    <property type="entry name" value="Glutaredoxin"/>
    <property type="match status" value="1"/>
</dbReference>
<evidence type="ECO:0000259" key="1">
    <source>
        <dbReference type="Pfam" id="PF00462"/>
    </source>
</evidence>
<feature type="domain" description="Glutaredoxin" evidence="1">
    <location>
        <begin position="4"/>
        <end position="57"/>
    </location>
</feature>
<dbReference type="NCBIfam" id="NF041114">
    <property type="entry name" value="gluta_UXX_star_1"/>
    <property type="match status" value="1"/>
</dbReference>
<organism evidence="2 3">
    <name type="scientific">Pseudodesulfovibrio profundus</name>
    <dbReference type="NCBI Taxonomy" id="57320"/>
    <lineage>
        <taxon>Bacteria</taxon>
        <taxon>Pseudomonadati</taxon>
        <taxon>Thermodesulfobacteriota</taxon>
        <taxon>Desulfovibrionia</taxon>
        <taxon>Desulfovibrionales</taxon>
        <taxon>Desulfovibrionaceae</taxon>
    </lineage>
</organism>
<sequence>MTQIVIYGKPTCPHTKRALEAYPQAEFVDVLVSDDNMNKMLALSDGRRRIPVIVDGDAISLGFNGGS</sequence>
<name>A0A2C8F5H9_9BACT</name>
<keyword evidence="3" id="KW-1185">Reference proteome</keyword>
<dbReference type="KEGG" id="pprf:DPRO_0753"/>
<dbReference type="InterPro" id="IPR002109">
    <property type="entry name" value="Glutaredoxin"/>
</dbReference>
<gene>
    <name evidence="2" type="ORF">DPRO_0753</name>
</gene>
<evidence type="ECO:0000313" key="2">
    <source>
        <dbReference type="EMBL" id="SOB57640.1"/>
    </source>
</evidence>